<dbReference type="EMBL" id="MU001812">
    <property type="protein sequence ID" value="KAF2797184.1"/>
    <property type="molecule type" value="Genomic_DNA"/>
</dbReference>
<keyword evidence="3" id="KW-1185">Reference proteome</keyword>
<evidence type="ECO:0000256" key="1">
    <source>
        <dbReference type="SAM" id="Phobius"/>
    </source>
</evidence>
<keyword evidence="1" id="KW-1133">Transmembrane helix</keyword>
<protein>
    <submittedName>
        <fullName evidence="2">Uncharacterized protein</fullName>
    </submittedName>
</protein>
<dbReference type="OrthoDB" id="3061561at2759"/>
<proteinExistence type="predicted"/>
<gene>
    <name evidence="2" type="ORF">K505DRAFT_236065</name>
</gene>
<dbReference type="PANTHER" id="PTHR35043">
    <property type="entry name" value="TRANSCRIPTION FACTOR DOMAIN-CONTAINING PROTEIN"/>
    <property type="match status" value="1"/>
</dbReference>
<evidence type="ECO:0000313" key="3">
    <source>
        <dbReference type="Proteomes" id="UP000799757"/>
    </source>
</evidence>
<organism evidence="2 3">
    <name type="scientific">Melanomma pulvis-pyrius CBS 109.77</name>
    <dbReference type="NCBI Taxonomy" id="1314802"/>
    <lineage>
        <taxon>Eukaryota</taxon>
        <taxon>Fungi</taxon>
        <taxon>Dikarya</taxon>
        <taxon>Ascomycota</taxon>
        <taxon>Pezizomycotina</taxon>
        <taxon>Dothideomycetes</taxon>
        <taxon>Pleosporomycetidae</taxon>
        <taxon>Pleosporales</taxon>
        <taxon>Melanommataceae</taxon>
        <taxon>Melanomma</taxon>
    </lineage>
</organism>
<keyword evidence="1" id="KW-0472">Membrane</keyword>
<feature type="non-terminal residue" evidence="2">
    <location>
        <position position="221"/>
    </location>
</feature>
<sequence>MENHVDVGKPQFHKWKPEPVVRGTFSILSTCLITMGLCVWTAVHLNIPEYKKQSRQIWRKVGWLVLALLAPEMVSIYNQDDNCGNEAPQARHPWTWTHSFYAVMGGFAFDTRGVENNYLPRNRRRMILTPEGVSFLLDRYPSLFPDISDAELRDKSKASALTKTLVCLQAGWFCVQWATRWSQNMSVSLLELNTLAHSLCALIIYLLWWDKPLDIEEPTVI</sequence>
<name>A0A6A6XLT0_9PLEO</name>
<keyword evidence="1" id="KW-0812">Transmembrane</keyword>
<dbReference type="Proteomes" id="UP000799757">
    <property type="component" value="Unassembled WGS sequence"/>
</dbReference>
<feature type="transmembrane region" description="Helical" evidence="1">
    <location>
        <begin position="20"/>
        <end position="40"/>
    </location>
</feature>
<reference evidence="2" key="1">
    <citation type="journal article" date="2020" name="Stud. Mycol.">
        <title>101 Dothideomycetes genomes: a test case for predicting lifestyles and emergence of pathogens.</title>
        <authorList>
            <person name="Haridas S."/>
            <person name="Albert R."/>
            <person name="Binder M."/>
            <person name="Bloem J."/>
            <person name="Labutti K."/>
            <person name="Salamov A."/>
            <person name="Andreopoulos B."/>
            <person name="Baker S."/>
            <person name="Barry K."/>
            <person name="Bills G."/>
            <person name="Bluhm B."/>
            <person name="Cannon C."/>
            <person name="Castanera R."/>
            <person name="Culley D."/>
            <person name="Daum C."/>
            <person name="Ezra D."/>
            <person name="Gonzalez J."/>
            <person name="Henrissat B."/>
            <person name="Kuo A."/>
            <person name="Liang C."/>
            <person name="Lipzen A."/>
            <person name="Lutzoni F."/>
            <person name="Magnuson J."/>
            <person name="Mondo S."/>
            <person name="Nolan M."/>
            <person name="Ohm R."/>
            <person name="Pangilinan J."/>
            <person name="Park H.-J."/>
            <person name="Ramirez L."/>
            <person name="Alfaro M."/>
            <person name="Sun H."/>
            <person name="Tritt A."/>
            <person name="Yoshinaga Y."/>
            <person name="Zwiers L.-H."/>
            <person name="Turgeon B."/>
            <person name="Goodwin S."/>
            <person name="Spatafora J."/>
            <person name="Crous P."/>
            <person name="Grigoriev I."/>
        </authorList>
    </citation>
    <scope>NUCLEOTIDE SEQUENCE</scope>
    <source>
        <strain evidence="2">CBS 109.77</strain>
    </source>
</reference>
<feature type="transmembrane region" description="Helical" evidence="1">
    <location>
        <begin position="189"/>
        <end position="208"/>
    </location>
</feature>
<dbReference type="PANTHER" id="PTHR35043:SF9">
    <property type="match status" value="1"/>
</dbReference>
<accession>A0A6A6XLT0</accession>
<evidence type="ECO:0000313" key="2">
    <source>
        <dbReference type="EMBL" id="KAF2797184.1"/>
    </source>
</evidence>
<dbReference type="AlphaFoldDB" id="A0A6A6XLT0"/>